<dbReference type="InterPro" id="IPR036390">
    <property type="entry name" value="WH_DNA-bd_sf"/>
</dbReference>
<protein>
    <submittedName>
        <fullName evidence="6">Metalloregulator ArsR/SmtB family transcription factor</fullName>
    </submittedName>
</protein>
<dbReference type="InterPro" id="IPR001845">
    <property type="entry name" value="HTH_ArsR_DNA-bd_dom"/>
</dbReference>
<dbReference type="PROSITE" id="PS50987">
    <property type="entry name" value="HTH_ARSR_2"/>
    <property type="match status" value="1"/>
</dbReference>
<dbReference type="PANTHER" id="PTHR33154:SF33">
    <property type="entry name" value="TRANSCRIPTIONAL REPRESSOR SDPR"/>
    <property type="match status" value="1"/>
</dbReference>
<dbReference type="Pfam" id="PF01022">
    <property type="entry name" value="HTH_5"/>
    <property type="match status" value="1"/>
</dbReference>
<dbReference type="PANTHER" id="PTHR33154">
    <property type="entry name" value="TRANSCRIPTIONAL REGULATOR, ARSR FAMILY"/>
    <property type="match status" value="1"/>
</dbReference>
<feature type="compositionally biased region" description="Basic and acidic residues" evidence="4">
    <location>
        <begin position="112"/>
        <end position="121"/>
    </location>
</feature>
<dbReference type="EMBL" id="JBHRTG010000019">
    <property type="protein sequence ID" value="MFC3164405.1"/>
    <property type="molecule type" value="Genomic_DNA"/>
</dbReference>
<name>A0ABV7I4T7_9HYPH</name>
<evidence type="ECO:0000256" key="2">
    <source>
        <dbReference type="ARBA" id="ARBA00023125"/>
    </source>
</evidence>
<evidence type="ECO:0000256" key="3">
    <source>
        <dbReference type="ARBA" id="ARBA00023163"/>
    </source>
</evidence>
<comment type="caution">
    <text evidence="6">The sequence shown here is derived from an EMBL/GenBank/DDBJ whole genome shotgun (WGS) entry which is preliminary data.</text>
</comment>
<dbReference type="PRINTS" id="PR00778">
    <property type="entry name" value="HTHARSR"/>
</dbReference>
<keyword evidence="2" id="KW-0238">DNA-binding</keyword>
<evidence type="ECO:0000256" key="4">
    <source>
        <dbReference type="SAM" id="MobiDB-lite"/>
    </source>
</evidence>
<evidence type="ECO:0000256" key="1">
    <source>
        <dbReference type="ARBA" id="ARBA00023015"/>
    </source>
</evidence>
<sequence length="157" mass="16739">MQKRGKKTAAAGRNEKLEQKIFQALAAAPRRSILRHLAASSLTAGEIASHFTMAKPSISQHLAILEGAGLVSREKRGQFVHYALAQKVLEPCLAGFLQDVGIADRAPPAPPEDEKQAEPRAKGTARSASTERTAPTEPADMDAGNAEKPAPAQMSMF</sequence>
<evidence type="ECO:0000313" key="6">
    <source>
        <dbReference type="EMBL" id="MFC3164405.1"/>
    </source>
</evidence>
<dbReference type="Gene3D" id="1.10.10.10">
    <property type="entry name" value="Winged helix-like DNA-binding domain superfamily/Winged helix DNA-binding domain"/>
    <property type="match status" value="1"/>
</dbReference>
<dbReference type="InterPro" id="IPR036388">
    <property type="entry name" value="WH-like_DNA-bd_sf"/>
</dbReference>
<dbReference type="SUPFAM" id="SSF46785">
    <property type="entry name" value="Winged helix' DNA-binding domain"/>
    <property type="match status" value="1"/>
</dbReference>
<feature type="region of interest" description="Disordered" evidence="4">
    <location>
        <begin position="102"/>
        <end position="157"/>
    </location>
</feature>
<keyword evidence="1" id="KW-0805">Transcription regulation</keyword>
<accession>A0ABV7I4T7</accession>
<keyword evidence="7" id="KW-1185">Reference proteome</keyword>
<dbReference type="NCBIfam" id="NF033788">
    <property type="entry name" value="HTH_metalloreg"/>
    <property type="match status" value="1"/>
</dbReference>
<dbReference type="InterPro" id="IPR051081">
    <property type="entry name" value="HTH_MetalResp_TranReg"/>
</dbReference>
<evidence type="ECO:0000313" key="7">
    <source>
        <dbReference type="Proteomes" id="UP001595647"/>
    </source>
</evidence>
<dbReference type="SMART" id="SM00418">
    <property type="entry name" value="HTH_ARSR"/>
    <property type="match status" value="1"/>
</dbReference>
<keyword evidence="3" id="KW-0804">Transcription</keyword>
<organism evidence="6 7">
    <name type="scientific">Ciceribacter thiooxidans</name>
    <dbReference type="NCBI Taxonomy" id="1969821"/>
    <lineage>
        <taxon>Bacteria</taxon>
        <taxon>Pseudomonadati</taxon>
        <taxon>Pseudomonadota</taxon>
        <taxon>Alphaproteobacteria</taxon>
        <taxon>Hyphomicrobiales</taxon>
        <taxon>Rhizobiaceae</taxon>
        <taxon>Ciceribacter</taxon>
    </lineage>
</organism>
<gene>
    <name evidence="6" type="ORF">ACFOHV_14085</name>
</gene>
<evidence type="ECO:0000259" key="5">
    <source>
        <dbReference type="PROSITE" id="PS50987"/>
    </source>
</evidence>
<feature type="domain" description="HTH arsR-type" evidence="5">
    <location>
        <begin position="10"/>
        <end position="104"/>
    </location>
</feature>
<dbReference type="RefSeq" id="WP_182306929.1">
    <property type="nucleotide sequence ID" value="NZ_CP059896.1"/>
</dbReference>
<dbReference type="CDD" id="cd00090">
    <property type="entry name" value="HTH_ARSR"/>
    <property type="match status" value="1"/>
</dbReference>
<reference evidence="7" key="1">
    <citation type="journal article" date="2019" name="Int. J. Syst. Evol. Microbiol.">
        <title>The Global Catalogue of Microorganisms (GCM) 10K type strain sequencing project: providing services to taxonomists for standard genome sequencing and annotation.</title>
        <authorList>
            <consortium name="The Broad Institute Genomics Platform"/>
            <consortium name="The Broad Institute Genome Sequencing Center for Infectious Disease"/>
            <person name="Wu L."/>
            <person name="Ma J."/>
        </authorList>
    </citation>
    <scope>NUCLEOTIDE SEQUENCE [LARGE SCALE GENOMIC DNA]</scope>
    <source>
        <strain evidence="7">KCTC 52231</strain>
    </source>
</reference>
<dbReference type="Proteomes" id="UP001595647">
    <property type="component" value="Unassembled WGS sequence"/>
</dbReference>
<proteinExistence type="predicted"/>
<dbReference type="InterPro" id="IPR011991">
    <property type="entry name" value="ArsR-like_HTH"/>
</dbReference>